<proteinExistence type="predicted"/>
<organism evidence="1 2">
    <name type="scientific">Geodia barretti</name>
    <name type="common">Barrett's horny sponge</name>
    <dbReference type="NCBI Taxonomy" id="519541"/>
    <lineage>
        <taxon>Eukaryota</taxon>
        <taxon>Metazoa</taxon>
        <taxon>Porifera</taxon>
        <taxon>Demospongiae</taxon>
        <taxon>Heteroscleromorpha</taxon>
        <taxon>Tetractinellida</taxon>
        <taxon>Astrophorina</taxon>
        <taxon>Geodiidae</taxon>
        <taxon>Geodia</taxon>
    </lineage>
</organism>
<reference evidence="1" key="1">
    <citation type="submission" date="2023-03" db="EMBL/GenBank/DDBJ databases">
        <authorList>
            <person name="Steffen K."/>
            <person name="Cardenas P."/>
        </authorList>
    </citation>
    <scope>NUCLEOTIDE SEQUENCE</scope>
</reference>
<dbReference type="EMBL" id="CASHTH010002497">
    <property type="protein sequence ID" value="CAI8030746.1"/>
    <property type="molecule type" value="Genomic_DNA"/>
</dbReference>
<evidence type="ECO:0000313" key="1">
    <source>
        <dbReference type="EMBL" id="CAI8030746.1"/>
    </source>
</evidence>
<feature type="non-terminal residue" evidence="1">
    <location>
        <position position="1"/>
    </location>
</feature>
<dbReference type="AlphaFoldDB" id="A0AA35WVV6"/>
<dbReference type="PANTHER" id="PTHR15723:SF0">
    <property type="entry name" value="CARBOHYDRATE SULFOTRANSFERASE 15"/>
    <property type="match status" value="1"/>
</dbReference>
<evidence type="ECO:0000313" key="2">
    <source>
        <dbReference type="Proteomes" id="UP001174909"/>
    </source>
</evidence>
<dbReference type="Gene3D" id="3.40.50.300">
    <property type="entry name" value="P-loop containing nucleotide triphosphate hydrolases"/>
    <property type="match status" value="1"/>
</dbReference>
<sequence length="187" mass="21404">MESNTPAVTIDASPNLMFQWPRYSESESLENYCLLPSLIPIVLPDSKYFVIMRNPVSMLYSAFWFSCTMLGQKLGSVKFRGPDIFHERITRKIHMFNECKNEGKPLDLCVDVVAPNLYGPELPNCGRTRLEMGLYYFHARTGDRATVDVITDFLELPRATADLALDTDLRCNENSQHVIDYKSDPRL</sequence>
<gene>
    <name evidence="1" type="ORF">GBAR_LOCUS17444</name>
</gene>
<name>A0AA35WVV6_GEOBA</name>
<dbReference type="PANTHER" id="PTHR15723">
    <property type="entry name" value="CARBOHYDRATE SULFOTRANSFERASE 15"/>
    <property type="match status" value="1"/>
</dbReference>
<dbReference type="GO" id="GO:0050659">
    <property type="term" value="F:N-acetylgalactosamine 4-sulfate 6-O-sulfotransferase activity"/>
    <property type="evidence" value="ECO:0007669"/>
    <property type="project" value="TreeGrafter"/>
</dbReference>
<dbReference type="Proteomes" id="UP001174909">
    <property type="component" value="Unassembled WGS sequence"/>
</dbReference>
<protein>
    <recommendedName>
        <fullName evidence="3">Sulfotransferase</fullName>
    </recommendedName>
</protein>
<evidence type="ECO:0008006" key="3">
    <source>
        <dbReference type="Google" id="ProtNLM"/>
    </source>
</evidence>
<dbReference type="InterPro" id="IPR027417">
    <property type="entry name" value="P-loop_NTPase"/>
</dbReference>
<comment type="caution">
    <text evidence="1">The sequence shown here is derived from an EMBL/GenBank/DDBJ whole genome shotgun (WGS) entry which is preliminary data.</text>
</comment>
<dbReference type="InterPro" id="IPR052654">
    <property type="entry name" value="CS_Sulfotransferase"/>
</dbReference>
<dbReference type="GO" id="GO:0019319">
    <property type="term" value="P:hexose biosynthetic process"/>
    <property type="evidence" value="ECO:0007669"/>
    <property type="project" value="TreeGrafter"/>
</dbReference>
<accession>A0AA35WVV6</accession>
<keyword evidence="2" id="KW-1185">Reference proteome</keyword>
<dbReference type="SUPFAM" id="SSF52540">
    <property type="entry name" value="P-loop containing nucleoside triphosphate hydrolases"/>
    <property type="match status" value="1"/>
</dbReference>